<feature type="transmembrane region" description="Helical" evidence="7">
    <location>
        <begin position="287"/>
        <end position="308"/>
    </location>
</feature>
<dbReference type="GO" id="GO:0005886">
    <property type="term" value="C:plasma membrane"/>
    <property type="evidence" value="ECO:0007669"/>
    <property type="project" value="UniProtKB-SubCell"/>
</dbReference>
<dbReference type="AlphaFoldDB" id="A0A1X7HI07"/>
<dbReference type="PANTHER" id="PTHR30193:SF37">
    <property type="entry name" value="INNER MEMBRANE ABC TRANSPORTER PERMEASE PROTEIN YCJO"/>
    <property type="match status" value="1"/>
</dbReference>
<keyword evidence="10" id="KW-1185">Reference proteome</keyword>
<feature type="transmembrane region" description="Helical" evidence="7">
    <location>
        <begin position="223"/>
        <end position="241"/>
    </location>
</feature>
<feature type="transmembrane region" description="Helical" evidence="7">
    <location>
        <begin position="253"/>
        <end position="275"/>
    </location>
</feature>
<evidence type="ECO:0000256" key="6">
    <source>
        <dbReference type="ARBA" id="ARBA00023136"/>
    </source>
</evidence>
<dbReference type="InterPro" id="IPR051393">
    <property type="entry name" value="ABC_transporter_permease"/>
</dbReference>
<feature type="transmembrane region" description="Helical" evidence="7">
    <location>
        <begin position="28"/>
        <end position="50"/>
    </location>
</feature>
<evidence type="ECO:0000313" key="10">
    <source>
        <dbReference type="Proteomes" id="UP000192940"/>
    </source>
</evidence>
<evidence type="ECO:0000256" key="2">
    <source>
        <dbReference type="ARBA" id="ARBA00022448"/>
    </source>
</evidence>
<feature type="domain" description="ABC transmembrane type-1" evidence="8">
    <location>
        <begin position="88"/>
        <end position="305"/>
    </location>
</feature>
<feature type="transmembrane region" description="Helical" evidence="7">
    <location>
        <begin position="179"/>
        <end position="203"/>
    </location>
</feature>
<dbReference type="SUPFAM" id="SSF161098">
    <property type="entry name" value="MetI-like"/>
    <property type="match status" value="1"/>
</dbReference>
<dbReference type="EMBL" id="LT840184">
    <property type="protein sequence ID" value="SMF87049.1"/>
    <property type="molecule type" value="Genomic_DNA"/>
</dbReference>
<evidence type="ECO:0000256" key="3">
    <source>
        <dbReference type="ARBA" id="ARBA00022475"/>
    </source>
</evidence>
<keyword evidence="6 7" id="KW-0472">Membrane</keyword>
<name>A0A1X7HI07_9BACL</name>
<comment type="subcellular location">
    <subcellularLocation>
        <location evidence="1 7">Cell membrane</location>
        <topology evidence="1 7">Multi-pass membrane protein</topology>
    </subcellularLocation>
</comment>
<dbReference type="Gene3D" id="1.10.3720.10">
    <property type="entry name" value="MetI-like"/>
    <property type="match status" value="1"/>
</dbReference>
<dbReference type="RefSeq" id="WP_208914434.1">
    <property type="nucleotide sequence ID" value="NZ_LT840184.1"/>
</dbReference>
<keyword evidence="2 7" id="KW-0813">Transport</keyword>
<dbReference type="Proteomes" id="UP000192940">
    <property type="component" value="Chromosome I"/>
</dbReference>
<reference evidence="9 10" key="1">
    <citation type="submission" date="2017-04" db="EMBL/GenBank/DDBJ databases">
        <authorList>
            <person name="Afonso C.L."/>
            <person name="Miller P.J."/>
            <person name="Scott M.A."/>
            <person name="Spackman E."/>
            <person name="Goraichik I."/>
            <person name="Dimitrov K.M."/>
            <person name="Suarez D.L."/>
            <person name="Swayne D.E."/>
        </authorList>
    </citation>
    <scope>NUCLEOTIDE SEQUENCE [LARGE SCALE GENOMIC DNA]</scope>
    <source>
        <strain evidence="9 10">N3/975</strain>
    </source>
</reference>
<feature type="transmembrane region" description="Helical" evidence="7">
    <location>
        <begin position="155"/>
        <end position="172"/>
    </location>
</feature>
<evidence type="ECO:0000256" key="1">
    <source>
        <dbReference type="ARBA" id="ARBA00004651"/>
    </source>
</evidence>
<keyword evidence="5 7" id="KW-1133">Transmembrane helix</keyword>
<dbReference type="InterPro" id="IPR000515">
    <property type="entry name" value="MetI-like"/>
</dbReference>
<comment type="similarity">
    <text evidence="7">Belongs to the binding-protein-dependent transport system permease family.</text>
</comment>
<keyword evidence="4 7" id="KW-0812">Transmembrane</keyword>
<proteinExistence type="inferred from homology"/>
<evidence type="ECO:0000256" key="5">
    <source>
        <dbReference type="ARBA" id="ARBA00022989"/>
    </source>
</evidence>
<dbReference type="GO" id="GO:0055085">
    <property type="term" value="P:transmembrane transport"/>
    <property type="evidence" value="ECO:0007669"/>
    <property type="project" value="InterPro"/>
</dbReference>
<evidence type="ECO:0000256" key="7">
    <source>
        <dbReference type="RuleBase" id="RU363032"/>
    </source>
</evidence>
<evidence type="ECO:0000313" key="9">
    <source>
        <dbReference type="EMBL" id="SMF87049.1"/>
    </source>
</evidence>
<protein>
    <submittedName>
        <fullName evidence="9">Carbohydrate ABC transporter membrane protein 1, CUT1 family</fullName>
    </submittedName>
</protein>
<feature type="transmembrane region" description="Helical" evidence="7">
    <location>
        <begin position="128"/>
        <end position="149"/>
    </location>
</feature>
<dbReference type="PANTHER" id="PTHR30193">
    <property type="entry name" value="ABC TRANSPORTER PERMEASE PROTEIN"/>
    <property type="match status" value="1"/>
</dbReference>
<dbReference type="InterPro" id="IPR035906">
    <property type="entry name" value="MetI-like_sf"/>
</dbReference>
<evidence type="ECO:0000259" key="8">
    <source>
        <dbReference type="PROSITE" id="PS50928"/>
    </source>
</evidence>
<gene>
    <name evidence="9" type="ORF">SAMN05661091_3603</name>
</gene>
<dbReference type="PROSITE" id="PS50928">
    <property type="entry name" value="ABC_TM1"/>
    <property type="match status" value="1"/>
</dbReference>
<dbReference type="Pfam" id="PF00528">
    <property type="entry name" value="BPD_transp_1"/>
    <property type="match status" value="1"/>
</dbReference>
<sequence length="316" mass="35504">MSSTPEGKYLSNQRTMSKRKFRFTRNDWMGYLFSAPLIIGVLAFAIYPMFAALFMSFHQTSGLALNGKWVGMSNYSYALEDSLFWQALTNTFVMGIWSVLLGIALSFILASLINNLKWHLGKNFFKAVYFLPNVVSGVATSLLFSFLFFPSKEGLINFVISFIGLEPVGWFTNPEVSRYSIVLMSLWGALGYNTIIFLAGLQSVPRDLYEAAEVDGAGTYRKWLYITIPYLRPIFVFMLIMGTIGGMKRFTDVWLIGGTAGNPGGSLMTVVLYIYRNAFLASQMGLATAVSYLLFLIILVLTVFLMLLNRRKDSLD</sequence>
<feature type="transmembrane region" description="Helical" evidence="7">
    <location>
        <begin position="92"/>
        <end position="116"/>
    </location>
</feature>
<accession>A0A1X7HI07</accession>
<evidence type="ECO:0000256" key="4">
    <source>
        <dbReference type="ARBA" id="ARBA00022692"/>
    </source>
</evidence>
<keyword evidence="3" id="KW-1003">Cell membrane</keyword>
<organism evidence="9 10">
    <name type="scientific">Paenibacillus uliginis N3/975</name>
    <dbReference type="NCBI Taxonomy" id="1313296"/>
    <lineage>
        <taxon>Bacteria</taxon>
        <taxon>Bacillati</taxon>
        <taxon>Bacillota</taxon>
        <taxon>Bacilli</taxon>
        <taxon>Bacillales</taxon>
        <taxon>Paenibacillaceae</taxon>
        <taxon>Paenibacillus</taxon>
    </lineage>
</organism>
<dbReference type="STRING" id="1313296.SAMN05661091_3603"/>
<dbReference type="CDD" id="cd06261">
    <property type="entry name" value="TM_PBP2"/>
    <property type="match status" value="1"/>
</dbReference>